<accession>A0A6I5ZVR6</accession>
<dbReference type="Proteomes" id="UP000425916">
    <property type="component" value="Chromosome"/>
</dbReference>
<dbReference type="OrthoDB" id="9794782at2"/>
<evidence type="ECO:0000313" key="3">
    <source>
        <dbReference type="EMBL" id="QGP93805.1"/>
    </source>
</evidence>
<sequence length="142" mass="15255">MFNKILVGYDGSPHARKALHVSLDLAKKYGAQITVVSVAHVPDFADTRDEVNGVLEDAKNFFSKALEEATNLAAREGLTLTTRVVPGHPADTLARLVEEEGYDLLVLGARGLSGIKRYLLGSVSEAVVRLASCPVLIIKGKK</sequence>
<gene>
    <name evidence="3" type="ORF">MGLY_32280</name>
</gene>
<evidence type="ECO:0000256" key="1">
    <source>
        <dbReference type="ARBA" id="ARBA00008791"/>
    </source>
</evidence>
<dbReference type="InterPro" id="IPR006015">
    <property type="entry name" value="Universal_stress_UspA"/>
</dbReference>
<dbReference type="CDD" id="cd00293">
    <property type="entry name" value="USP-like"/>
    <property type="match status" value="1"/>
</dbReference>
<organism evidence="3 4">
    <name type="scientific">Neomoorella glycerini</name>
    <dbReference type="NCBI Taxonomy" id="55779"/>
    <lineage>
        <taxon>Bacteria</taxon>
        <taxon>Bacillati</taxon>
        <taxon>Bacillota</taxon>
        <taxon>Clostridia</taxon>
        <taxon>Neomoorellales</taxon>
        <taxon>Neomoorellaceae</taxon>
        <taxon>Neomoorella</taxon>
    </lineage>
</organism>
<proteinExistence type="inferred from homology"/>
<dbReference type="PRINTS" id="PR01438">
    <property type="entry name" value="UNVRSLSTRESS"/>
</dbReference>
<reference evidence="3 4" key="1">
    <citation type="submission" date="2019-11" db="EMBL/GenBank/DDBJ databases">
        <title>Genome sequence of Moorella glycerini DSM11254.</title>
        <authorList>
            <person name="Poehlein A."/>
            <person name="Boeer T."/>
            <person name="Daniel R."/>
        </authorList>
    </citation>
    <scope>NUCLEOTIDE SEQUENCE [LARGE SCALE GENOMIC DNA]</scope>
    <source>
        <strain evidence="3 4">DSM 11254</strain>
    </source>
</reference>
<evidence type="ECO:0000259" key="2">
    <source>
        <dbReference type="Pfam" id="PF00582"/>
    </source>
</evidence>
<dbReference type="PANTHER" id="PTHR46268:SF6">
    <property type="entry name" value="UNIVERSAL STRESS PROTEIN UP12"/>
    <property type="match status" value="1"/>
</dbReference>
<evidence type="ECO:0000313" key="4">
    <source>
        <dbReference type="Proteomes" id="UP000425916"/>
    </source>
</evidence>
<dbReference type="Gene3D" id="3.40.50.620">
    <property type="entry name" value="HUPs"/>
    <property type="match status" value="1"/>
</dbReference>
<dbReference type="SUPFAM" id="SSF52402">
    <property type="entry name" value="Adenine nucleotide alpha hydrolases-like"/>
    <property type="match status" value="1"/>
</dbReference>
<dbReference type="RefSeq" id="WP_156275550.1">
    <property type="nucleotide sequence ID" value="NZ_CP046244.1"/>
</dbReference>
<dbReference type="Pfam" id="PF00582">
    <property type="entry name" value="Usp"/>
    <property type="match status" value="1"/>
</dbReference>
<comment type="similarity">
    <text evidence="1">Belongs to the universal stress protein A family.</text>
</comment>
<feature type="domain" description="UspA" evidence="2">
    <location>
        <begin position="1"/>
        <end position="139"/>
    </location>
</feature>
<name>A0A6I5ZVR6_9FIRM</name>
<dbReference type="InterPro" id="IPR006016">
    <property type="entry name" value="UspA"/>
</dbReference>
<dbReference type="EMBL" id="CP046244">
    <property type="protein sequence ID" value="QGP93805.1"/>
    <property type="molecule type" value="Genomic_DNA"/>
</dbReference>
<dbReference type="InterPro" id="IPR014729">
    <property type="entry name" value="Rossmann-like_a/b/a_fold"/>
</dbReference>
<dbReference type="PANTHER" id="PTHR46268">
    <property type="entry name" value="STRESS RESPONSE PROTEIN NHAX"/>
    <property type="match status" value="1"/>
</dbReference>
<dbReference type="AlphaFoldDB" id="A0A6I5ZVR6"/>
<protein>
    <submittedName>
        <fullName evidence="3">Universal stress protein</fullName>
    </submittedName>
</protein>
<keyword evidence="4" id="KW-1185">Reference proteome</keyword>